<reference evidence="2 3" key="1">
    <citation type="submission" date="2013-02" db="EMBL/GenBank/DDBJ databases">
        <title>Insights into the proteome of triclosan-resistant Pseudomonas putida TRO1, isolated from activated sludge.</title>
        <authorList>
            <person name="Lolas I.B."/>
            <person name="Almeida B."/>
            <person name="Starnawski P.M."/>
            <person name="Soenderkaer M."/>
            <person name="Nielsen K.L."/>
            <person name="Nielsen J.L."/>
        </authorList>
    </citation>
    <scope>NUCLEOTIDE SEQUENCE [LARGE SCALE GENOMIC DNA]</scope>
    <source>
        <strain evidence="2 3">TRO1</strain>
    </source>
</reference>
<name>A0AAD2WF38_PSEPU</name>
<keyword evidence="1" id="KW-0812">Transmembrane</keyword>
<sequence length="72" mass="7575">MRVVGWLLTALGWAGLVVALVMIAIAVMGDIANPGQTFVTALVCVALSGTLIMLGRRFKVRSKPLLPILLAS</sequence>
<evidence type="ECO:0000313" key="3">
    <source>
        <dbReference type="Proteomes" id="UP000013237"/>
    </source>
</evidence>
<keyword evidence="1" id="KW-1133">Transmembrane helix</keyword>
<feature type="transmembrane region" description="Helical" evidence="1">
    <location>
        <begin position="35"/>
        <end position="54"/>
    </location>
</feature>
<dbReference type="AlphaFoldDB" id="A0AAD2WF38"/>
<evidence type="ECO:0000313" key="2">
    <source>
        <dbReference type="EMBL" id="ENY79595.1"/>
    </source>
</evidence>
<evidence type="ECO:0000256" key="1">
    <source>
        <dbReference type="SAM" id="Phobius"/>
    </source>
</evidence>
<feature type="transmembrane region" description="Helical" evidence="1">
    <location>
        <begin position="7"/>
        <end position="29"/>
    </location>
</feature>
<comment type="caution">
    <text evidence="2">The sequence shown here is derived from an EMBL/GenBank/DDBJ whole genome shotgun (WGS) entry which is preliminary data.</text>
</comment>
<proteinExistence type="predicted"/>
<organism evidence="2 3">
    <name type="scientific">Pseudomonas putida TRO1</name>
    <dbReference type="NCBI Taxonomy" id="1227924"/>
    <lineage>
        <taxon>Bacteria</taxon>
        <taxon>Pseudomonadati</taxon>
        <taxon>Pseudomonadota</taxon>
        <taxon>Gammaproteobacteria</taxon>
        <taxon>Pseudomonadales</taxon>
        <taxon>Pseudomonadaceae</taxon>
        <taxon>Pseudomonas</taxon>
    </lineage>
</organism>
<accession>A0AAD2WF38</accession>
<gene>
    <name evidence="2" type="ORF">C206_01307</name>
</gene>
<dbReference type="EMBL" id="APBQ01000006">
    <property type="protein sequence ID" value="ENY79595.1"/>
    <property type="molecule type" value="Genomic_DNA"/>
</dbReference>
<protein>
    <submittedName>
        <fullName evidence="2">Uncharacterized protein</fullName>
    </submittedName>
</protein>
<dbReference type="Proteomes" id="UP000013237">
    <property type="component" value="Unassembled WGS sequence"/>
</dbReference>
<keyword evidence="1" id="KW-0472">Membrane</keyword>